<accession>A0ABQ1BKS5</accession>
<name>A0ABQ1BKS5_9MYCO</name>
<reference evidence="1 2" key="1">
    <citation type="journal article" date="2019" name="Emerg. Microbes Infect.">
        <title>Comprehensive subspecies identification of 175 nontuberculous mycobacteria species based on 7547 genomic profiles.</title>
        <authorList>
            <person name="Matsumoto Y."/>
            <person name="Kinjo T."/>
            <person name="Motooka D."/>
            <person name="Nabeya D."/>
            <person name="Jung N."/>
            <person name="Uechi K."/>
            <person name="Horii T."/>
            <person name="Iida T."/>
            <person name="Fujita J."/>
            <person name="Nakamura S."/>
        </authorList>
    </citation>
    <scope>NUCLEOTIDE SEQUENCE [LARGE SCALE GENOMIC DNA]</scope>
    <source>
        <strain evidence="1 2">JCM 13573</strain>
    </source>
</reference>
<evidence type="ECO:0000313" key="1">
    <source>
        <dbReference type="EMBL" id="GFG64295.1"/>
    </source>
</evidence>
<evidence type="ECO:0000313" key="2">
    <source>
        <dbReference type="Proteomes" id="UP000465306"/>
    </source>
</evidence>
<proteinExistence type="predicted"/>
<keyword evidence="2" id="KW-1185">Reference proteome</keyword>
<dbReference type="EMBL" id="BLKU01000003">
    <property type="protein sequence ID" value="GFG64295.1"/>
    <property type="molecule type" value="Genomic_DNA"/>
</dbReference>
<protein>
    <submittedName>
        <fullName evidence="1">Uncharacterized protein</fullName>
    </submittedName>
</protein>
<organism evidence="1 2">
    <name type="scientific">Mycobacterium kubicae</name>
    <dbReference type="NCBI Taxonomy" id="120959"/>
    <lineage>
        <taxon>Bacteria</taxon>
        <taxon>Bacillati</taxon>
        <taxon>Actinomycetota</taxon>
        <taxon>Actinomycetes</taxon>
        <taxon>Mycobacteriales</taxon>
        <taxon>Mycobacteriaceae</taxon>
        <taxon>Mycobacterium</taxon>
        <taxon>Mycobacterium simiae complex</taxon>
    </lineage>
</organism>
<sequence>MPAGPVMAGPVPTPSADAIGAAAIAVARAPAAASGLMNFDIATIRDAYHIDNVSNVARKIPLTKCNRRHTQ</sequence>
<gene>
    <name evidence="1" type="ORF">MKUB_17850</name>
</gene>
<comment type="caution">
    <text evidence="1">The sequence shown here is derived from an EMBL/GenBank/DDBJ whole genome shotgun (WGS) entry which is preliminary data.</text>
</comment>
<dbReference type="Proteomes" id="UP000465306">
    <property type="component" value="Unassembled WGS sequence"/>
</dbReference>